<protein>
    <submittedName>
        <fullName evidence="2">Uncharacterized protein</fullName>
    </submittedName>
</protein>
<reference evidence="3" key="1">
    <citation type="journal article" date="2019" name="Int. J. Syst. Evol. Microbiol.">
        <title>The Global Catalogue of Microorganisms (GCM) 10K type strain sequencing project: providing services to taxonomists for standard genome sequencing and annotation.</title>
        <authorList>
            <consortium name="The Broad Institute Genomics Platform"/>
            <consortium name="The Broad Institute Genome Sequencing Center for Infectious Disease"/>
            <person name="Wu L."/>
            <person name="Ma J."/>
        </authorList>
    </citation>
    <scope>NUCLEOTIDE SEQUENCE [LARGE SCALE GENOMIC DNA]</scope>
    <source>
        <strain evidence="3">CGMCC 1.16855</strain>
    </source>
</reference>
<accession>A0ABV7BPE9</accession>
<gene>
    <name evidence="2" type="ORF">ACFOD3_01650</name>
</gene>
<dbReference type="Proteomes" id="UP001595420">
    <property type="component" value="Unassembled WGS sequence"/>
</dbReference>
<keyword evidence="1" id="KW-1133">Transmembrane helix</keyword>
<sequence>MSPIGLFLLPGNLASDALHIEDHDSRVMLRTLVNMLVWNLVAVLALLPFL</sequence>
<organism evidence="2 3">
    <name type="scientific">Falsiroseomonas tokyonensis</name>
    <dbReference type="NCBI Taxonomy" id="430521"/>
    <lineage>
        <taxon>Bacteria</taxon>
        <taxon>Pseudomonadati</taxon>
        <taxon>Pseudomonadota</taxon>
        <taxon>Alphaproteobacteria</taxon>
        <taxon>Acetobacterales</taxon>
        <taxon>Roseomonadaceae</taxon>
        <taxon>Falsiroseomonas</taxon>
    </lineage>
</organism>
<dbReference type="RefSeq" id="WP_216833990.1">
    <property type="nucleotide sequence ID" value="NZ_JAFNJS010000001.1"/>
</dbReference>
<keyword evidence="3" id="KW-1185">Reference proteome</keyword>
<evidence type="ECO:0000313" key="3">
    <source>
        <dbReference type="Proteomes" id="UP001595420"/>
    </source>
</evidence>
<evidence type="ECO:0000256" key="1">
    <source>
        <dbReference type="SAM" id="Phobius"/>
    </source>
</evidence>
<keyword evidence="1" id="KW-0472">Membrane</keyword>
<dbReference type="EMBL" id="JBHRSB010000001">
    <property type="protein sequence ID" value="MFC2998576.1"/>
    <property type="molecule type" value="Genomic_DNA"/>
</dbReference>
<keyword evidence="1" id="KW-0812">Transmembrane</keyword>
<feature type="transmembrane region" description="Helical" evidence="1">
    <location>
        <begin position="27"/>
        <end position="49"/>
    </location>
</feature>
<evidence type="ECO:0000313" key="2">
    <source>
        <dbReference type="EMBL" id="MFC2998576.1"/>
    </source>
</evidence>
<name>A0ABV7BPE9_9PROT</name>
<proteinExistence type="predicted"/>
<comment type="caution">
    <text evidence="2">The sequence shown here is derived from an EMBL/GenBank/DDBJ whole genome shotgun (WGS) entry which is preliminary data.</text>
</comment>